<evidence type="ECO:0000259" key="1">
    <source>
        <dbReference type="Pfam" id="PF00534"/>
    </source>
</evidence>
<feature type="domain" description="Glycosyltransferase subfamily 4-like N-terminal" evidence="2">
    <location>
        <begin position="23"/>
        <end position="200"/>
    </location>
</feature>
<dbReference type="Pfam" id="PF13439">
    <property type="entry name" value="Glyco_transf_4"/>
    <property type="match status" value="1"/>
</dbReference>
<reference evidence="3 4" key="1">
    <citation type="submission" date="2020-01" db="EMBL/GenBank/DDBJ databases">
        <title>Complete genome sequence of Chitinophaga sp. H33E-04 isolated from quinoa roots.</title>
        <authorList>
            <person name="Weon H.-Y."/>
            <person name="Lee S.A."/>
        </authorList>
    </citation>
    <scope>NUCLEOTIDE SEQUENCE [LARGE SCALE GENOMIC DNA]</scope>
    <source>
        <strain evidence="3 4">H33E-04</strain>
    </source>
</reference>
<sequence>MKRIAFISEHASPLAALGGADAGGQNVYVGEVARQLSLKGYQIDIFTRREETALPRIVAFNDTIRIIHVDAGPAEDIPKETLLQYMPAFRDDMLYFIQTEQLSYELIHANFFMSALVAMELKSLLGIPFVVTFHALGHIRRIHQGDNDRFPKERIAIEERAVREASMIIAECPQDRDDLITYYHAPVDKISIIPCGVNTAEFYPIAKATARSLLGLPQHDCLLLQLGRMVPRKGVDNVIAALAKMHCERRKVRLLIVGGDADTTTELQRLQQLAAELDVKDRVLFAGQKSREELKYYYAAADLFITTPWYEPFGITPLEAMACGTPVIGSNVGGIKFSVAEGKTGALVPPQDADALAAKISSLLRSPATLEEMSANAIRRINKLFTWELVAQDIHTLYEKVTGNNTLYPDSFFSGQSIRL</sequence>
<name>A0A6B9ZQJ9_9BACT</name>
<dbReference type="Proteomes" id="UP000476411">
    <property type="component" value="Chromosome"/>
</dbReference>
<accession>A0A6B9ZQJ9</accession>
<dbReference type="Pfam" id="PF00534">
    <property type="entry name" value="Glycos_transf_1"/>
    <property type="match status" value="1"/>
</dbReference>
<feature type="domain" description="Glycosyl transferase family 1" evidence="1">
    <location>
        <begin position="215"/>
        <end position="379"/>
    </location>
</feature>
<proteinExistence type="predicted"/>
<dbReference type="PANTHER" id="PTHR45947:SF3">
    <property type="entry name" value="SULFOQUINOVOSYL TRANSFERASE SQD2"/>
    <property type="match status" value="1"/>
</dbReference>
<dbReference type="InterPro" id="IPR001296">
    <property type="entry name" value="Glyco_trans_1"/>
</dbReference>
<dbReference type="KEGG" id="chih:GWR21_30920"/>
<dbReference type="InterPro" id="IPR050194">
    <property type="entry name" value="Glycosyltransferase_grp1"/>
</dbReference>
<protein>
    <submittedName>
        <fullName evidence="3">Glycosyltransferase family 1 protein</fullName>
    </submittedName>
</protein>
<evidence type="ECO:0000313" key="3">
    <source>
        <dbReference type="EMBL" id="QHS63835.1"/>
    </source>
</evidence>
<organism evidence="3 4">
    <name type="scientific">Chitinophaga agri</name>
    <dbReference type="NCBI Taxonomy" id="2703787"/>
    <lineage>
        <taxon>Bacteria</taxon>
        <taxon>Pseudomonadati</taxon>
        <taxon>Bacteroidota</taxon>
        <taxon>Chitinophagia</taxon>
        <taxon>Chitinophagales</taxon>
        <taxon>Chitinophagaceae</taxon>
        <taxon>Chitinophaga</taxon>
    </lineage>
</organism>
<evidence type="ECO:0000313" key="4">
    <source>
        <dbReference type="Proteomes" id="UP000476411"/>
    </source>
</evidence>
<keyword evidence="4" id="KW-1185">Reference proteome</keyword>
<dbReference type="EMBL" id="CP048113">
    <property type="protein sequence ID" value="QHS63835.1"/>
    <property type="molecule type" value="Genomic_DNA"/>
</dbReference>
<dbReference type="SUPFAM" id="SSF53756">
    <property type="entry name" value="UDP-Glycosyltransferase/glycogen phosphorylase"/>
    <property type="match status" value="1"/>
</dbReference>
<dbReference type="Gene3D" id="3.40.50.2000">
    <property type="entry name" value="Glycogen Phosphorylase B"/>
    <property type="match status" value="2"/>
</dbReference>
<evidence type="ECO:0000259" key="2">
    <source>
        <dbReference type="Pfam" id="PF13439"/>
    </source>
</evidence>
<gene>
    <name evidence="3" type="ORF">GWR21_30920</name>
</gene>
<dbReference type="AlphaFoldDB" id="A0A6B9ZQJ9"/>
<dbReference type="InterPro" id="IPR028098">
    <property type="entry name" value="Glyco_trans_4-like_N"/>
</dbReference>
<dbReference type="RefSeq" id="WP_162335551.1">
    <property type="nucleotide sequence ID" value="NZ_CP048113.1"/>
</dbReference>
<keyword evidence="3" id="KW-0808">Transferase</keyword>
<dbReference type="PANTHER" id="PTHR45947">
    <property type="entry name" value="SULFOQUINOVOSYL TRANSFERASE SQD2"/>
    <property type="match status" value="1"/>
</dbReference>
<dbReference type="GO" id="GO:0016758">
    <property type="term" value="F:hexosyltransferase activity"/>
    <property type="evidence" value="ECO:0007669"/>
    <property type="project" value="TreeGrafter"/>
</dbReference>